<accession>A0AAV5STG7</accession>
<protein>
    <submittedName>
        <fullName evidence="1">Uncharacterized protein</fullName>
    </submittedName>
</protein>
<dbReference type="AlphaFoldDB" id="A0AAV5STG7"/>
<proteinExistence type="predicted"/>
<feature type="non-terminal residue" evidence="1">
    <location>
        <position position="169"/>
    </location>
</feature>
<evidence type="ECO:0000313" key="2">
    <source>
        <dbReference type="Proteomes" id="UP001432027"/>
    </source>
</evidence>
<dbReference type="Proteomes" id="UP001432027">
    <property type="component" value="Unassembled WGS sequence"/>
</dbReference>
<comment type="caution">
    <text evidence="1">The sequence shown here is derived from an EMBL/GenBank/DDBJ whole genome shotgun (WGS) entry which is preliminary data.</text>
</comment>
<keyword evidence="2" id="KW-1185">Reference proteome</keyword>
<sequence>QHIQRALESLDIELSMVMRIEKTKDPSIRSMMCGLIESVHLVLLQLTEERNKSKVSEDASKQAVEIPILTTYPLVEPKEEPVDVSIPDYNEMSAIYAPTFVDDDMRIKEEEISNVDDTPLLVPTSLIDPKEEAIDEFQSIPEYNEISAQHFMSDEMTIKEEEMMNDDVV</sequence>
<evidence type="ECO:0000313" key="1">
    <source>
        <dbReference type="EMBL" id="GMS86092.1"/>
    </source>
</evidence>
<name>A0AAV5STG7_9BILA</name>
<gene>
    <name evidence="1" type="ORF">PENTCL1PPCAC_8267</name>
</gene>
<feature type="non-terminal residue" evidence="1">
    <location>
        <position position="1"/>
    </location>
</feature>
<organism evidence="1 2">
    <name type="scientific">Pristionchus entomophagus</name>
    <dbReference type="NCBI Taxonomy" id="358040"/>
    <lineage>
        <taxon>Eukaryota</taxon>
        <taxon>Metazoa</taxon>
        <taxon>Ecdysozoa</taxon>
        <taxon>Nematoda</taxon>
        <taxon>Chromadorea</taxon>
        <taxon>Rhabditida</taxon>
        <taxon>Rhabditina</taxon>
        <taxon>Diplogasteromorpha</taxon>
        <taxon>Diplogasteroidea</taxon>
        <taxon>Neodiplogasteridae</taxon>
        <taxon>Pristionchus</taxon>
    </lineage>
</organism>
<dbReference type="EMBL" id="BTSX01000002">
    <property type="protein sequence ID" value="GMS86092.1"/>
    <property type="molecule type" value="Genomic_DNA"/>
</dbReference>
<reference evidence="1" key="1">
    <citation type="submission" date="2023-10" db="EMBL/GenBank/DDBJ databases">
        <title>Genome assembly of Pristionchus species.</title>
        <authorList>
            <person name="Yoshida K."/>
            <person name="Sommer R.J."/>
        </authorList>
    </citation>
    <scope>NUCLEOTIDE SEQUENCE</scope>
    <source>
        <strain evidence="1">RS0144</strain>
    </source>
</reference>